<protein>
    <submittedName>
        <fullName evidence="2">PorT family protein</fullName>
    </submittedName>
</protein>
<comment type="caution">
    <text evidence="2">The sequence shown here is derived from an EMBL/GenBank/DDBJ whole genome shotgun (WGS) entry which is preliminary data.</text>
</comment>
<evidence type="ECO:0000313" key="2">
    <source>
        <dbReference type="EMBL" id="MBO2011843.1"/>
    </source>
</evidence>
<evidence type="ECO:0000256" key="1">
    <source>
        <dbReference type="SAM" id="SignalP"/>
    </source>
</evidence>
<reference evidence="2 3" key="1">
    <citation type="submission" date="2021-03" db="EMBL/GenBank/DDBJ databases">
        <authorList>
            <person name="Kim M.K."/>
        </authorList>
    </citation>
    <scope>NUCLEOTIDE SEQUENCE [LARGE SCALE GENOMIC DNA]</scope>
    <source>
        <strain evidence="2 3">BT442</strain>
    </source>
</reference>
<dbReference type="Proteomes" id="UP000664369">
    <property type="component" value="Unassembled WGS sequence"/>
</dbReference>
<sequence length="261" mass="27800">MRNFTLFLLITGLNVSLVQAQTSVSFGPRLGGNLSTATFSSLEQTTGGSGTLTSSSTPLLGWQIGMAASFGKGPWMVQPALIFTQKGVKQKASASDSFGSQTLTATIDATSRVNFLELPVNVVYAFGADGQGFQVFAGPYLAIGVGGKAEISEKLTSSDPNSLFNGEGNGSKGYAFGNTFVEPDPNSPNDFAFDARVRRFDAGANLGVGYRTGPFQVQLSYAFGLLNAQPDYPVNYQIENTTGYHRNTQLTATYFLPQFSR</sequence>
<evidence type="ECO:0000313" key="3">
    <source>
        <dbReference type="Proteomes" id="UP000664369"/>
    </source>
</evidence>
<dbReference type="EMBL" id="JAGETZ010000013">
    <property type="protein sequence ID" value="MBO2011843.1"/>
    <property type="molecule type" value="Genomic_DNA"/>
</dbReference>
<proteinExistence type="predicted"/>
<feature type="signal peptide" evidence="1">
    <location>
        <begin position="1"/>
        <end position="20"/>
    </location>
</feature>
<organism evidence="2 3">
    <name type="scientific">Hymenobacter negativus</name>
    <dbReference type="NCBI Taxonomy" id="2795026"/>
    <lineage>
        <taxon>Bacteria</taxon>
        <taxon>Pseudomonadati</taxon>
        <taxon>Bacteroidota</taxon>
        <taxon>Cytophagia</taxon>
        <taxon>Cytophagales</taxon>
        <taxon>Hymenobacteraceae</taxon>
        <taxon>Hymenobacter</taxon>
    </lineage>
</organism>
<name>A0ABS3QLI7_9BACT</name>
<gene>
    <name evidence="2" type="ORF">J4E00_22455</name>
</gene>
<keyword evidence="1" id="KW-0732">Signal</keyword>
<dbReference type="RefSeq" id="WP_208177531.1">
    <property type="nucleotide sequence ID" value="NZ_JAGETZ010000013.1"/>
</dbReference>
<feature type="chain" id="PRO_5046150540" evidence="1">
    <location>
        <begin position="21"/>
        <end position="261"/>
    </location>
</feature>
<keyword evidence="3" id="KW-1185">Reference proteome</keyword>
<accession>A0ABS3QLI7</accession>